<dbReference type="Pfam" id="PF00763">
    <property type="entry name" value="THF_DHG_CYH"/>
    <property type="match status" value="1"/>
</dbReference>
<dbReference type="SUPFAM" id="SSF101262">
    <property type="entry name" value="Methenyltetrahydrofolate cyclohydrolase-like"/>
    <property type="match status" value="1"/>
</dbReference>
<evidence type="ECO:0000256" key="5">
    <source>
        <dbReference type="ARBA" id="ARBA00022801"/>
    </source>
</evidence>
<comment type="catalytic activity">
    <reaction evidence="11">
        <text>(6R)-5,10-methenyltetrahydrofolate + H2O = (6R)-10-formyltetrahydrofolate + H(+)</text>
        <dbReference type="Rhea" id="RHEA:23700"/>
        <dbReference type="ChEBI" id="CHEBI:15377"/>
        <dbReference type="ChEBI" id="CHEBI:15378"/>
        <dbReference type="ChEBI" id="CHEBI:57455"/>
        <dbReference type="ChEBI" id="CHEBI:195366"/>
        <dbReference type="EC" id="3.5.4.9"/>
    </reaction>
</comment>
<dbReference type="InterPro" id="IPR036291">
    <property type="entry name" value="NAD(P)-bd_dom_sf"/>
</dbReference>
<comment type="caution">
    <text evidence="15">The sequence shown here is derived from an EMBL/GenBank/DDBJ whole genome shotgun (WGS) entry which is preliminary data.</text>
</comment>
<dbReference type="HAMAP" id="MF_01576">
    <property type="entry name" value="THF_DHG_CYH"/>
    <property type="match status" value="1"/>
</dbReference>
<evidence type="ECO:0000313" key="15">
    <source>
        <dbReference type="EMBL" id="GLX65730.1"/>
    </source>
</evidence>
<feature type="binding site" evidence="11">
    <location>
        <position position="230"/>
    </location>
    <ligand>
        <name>NADP(+)</name>
        <dbReference type="ChEBI" id="CHEBI:58349"/>
    </ligand>
</feature>
<comment type="subunit">
    <text evidence="11">Homodimer.</text>
</comment>
<dbReference type="InterPro" id="IPR046346">
    <property type="entry name" value="Aminoacid_DH-like_N_sf"/>
</dbReference>
<comment type="pathway">
    <text evidence="1 11">One-carbon metabolism; tetrahydrofolate interconversion.</text>
</comment>
<evidence type="ECO:0000256" key="10">
    <source>
        <dbReference type="ARBA" id="ARBA00023268"/>
    </source>
</evidence>
<dbReference type="EC" id="1.5.1.5" evidence="11"/>
<comment type="function">
    <text evidence="11">Catalyzes the oxidation of 5,10-methylenetetrahydrofolate to 5,10-methenyltetrahydrofolate and then the hydrolysis of 5,10-methenyltetrahydrofolate to 10-formyltetrahydrofolate.</text>
</comment>
<evidence type="ECO:0000259" key="13">
    <source>
        <dbReference type="Pfam" id="PF02882"/>
    </source>
</evidence>
<evidence type="ECO:0000256" key="2">
    <source>
        <dbReference type="ARBA" id="ARBA00022563"/>
    </source>
</evidence>
<evidence type="ECO:0000259" key="14">
    <source>
        <dbReference type="Pfam" id="PF04961"/>
    </source>
</evidence>
<dbReference type="Gene3D" id="1.20.120.680">
    <property type="entry name" value="Formiminotetrahydrofolate cyclodeaminase monomer, up-and-down helical bundle"/>
    <property type="match status" value="1"/>
</dbReference>
<gene>
    <name evidence="11" type="primary">folD</name>
    <name evidence="15" type="ORF">MU1_00740</name>
</gene>
<evidence type="ECO:0000256" key="1">
    <source>
        <dbReference type="ARBA" id="ARBA00004777"/>
    </source>
</evidence>
<dbReference type="SUPFAM" id="SSF51735">
    <property type="entry name" value="NAD(P)-binding Rossmann-fold domains"/>
    <property type="match status" value="1"/>
</dbReference>
<feature type="domain" description="Cyclodeaminase/cyclohydrolase" evidence="14">
    <location>
        <begin position="298"/>
        <end position="475"/>
    </location>
</feature>
<organism evidence="15 16">
    <name type="scientific">Paenibacillus glycanilyticus</name>
    <dbReference type="NCBI Taxonomy" id="126569"/>
    <lineage>
        <taxon>Bacteria</taxon>
        <taxon>Bacillati</taxon>
        <taxon>Bacillota</taxon>
        <taxon>Bacilli</taxon>
        <taxon>Bacillales</taxon>
        <taxon>Paenibacillaceae</taxon>
        <taxon>Paenibacillus</taxon>
    </lineage>
</organism>
<dbReference type="CDD" id="cd01080">
    <property type="entry name" value="NAD_bind_m-THF_DH_Cyclohyd"/>
    <property type="match status" value="1"/>
</dbReference>
<dbReference type="Pfam" id="PF04961">
    <property type="entry name" value="FTCD_C"/>
    <property type="match status" value="1"/>
</dbReference>
<dbReference type="Gene3D" id="3.40.50.10860">
    <property type="entry name" value="Leucine Dehydrogenase, chain A, domain 1"/>
    <property type="match status" value="1"/>
</dbReference>
<dbReference type="InterPro" id="IPR020630">
    <property type="entry name" value="THF_DH/CycHdrlase_cat_dom"/>
</dbReference>
<comment type="catalytic activity">
    <reaction evidence="11">
        <text>(6R)-5,10-methylene-5,6,7,8-tetrahydrofolate + NADP(+) = (6R)-5,10-methenyltetrahydrofolate + NADPH</text>
        <dbReference type="Rhea" id="RHEA:22812"/>
        <dbReference type="ChEBI" id="CHEBI:15636"/>
        <dbReference type="ChEBI" id="CHEBI:57455"/>
        <dbReference type="ChEBI" id="CHEBI:57783"/>
        <dbReference type="ChEBI" id="CHEBI:58349"/>
        <dbReference type="EC" id="1.5.1.5"/>
    </reaction>
</comment>
<name>A0ABQ6G5J9_9BACL</name>
<keyword evidence="16" id="KW-1185">Reference proteome</keyword>
<comment type="similarity">
    <text evidence="11">Belongs to the tetrahydrofolate dehydrogenase/cyclohydrolase family.</text>
</comment>
<keyword evidence="8 11" id="KW-0368">Histidine biosynthesis</keyword>
<dbReference type="InterPro" id="IPR036178">
    <property type="entry name" value="Formintransfe-cycloase-like_sf"/>
</dbReference>
<dbReference type="PRINTS" id="PR00085">
    <property type="entry name" value="THFDHDRGNASE"/>
</dbReference>
<dbReference type="InterPro" id="IPR020631">
    <property type="entry name" value="THF_DH/CycHdrlase_NAD-bd_dom"/>
</dbReference>
<evidence type="ECO:0000256" key="9">
    <source>
        <dbReference type="ARBA" id="ARBA00023167"/>
    </source>
</evidence>
<keyword evidence="2 11" id="KW-0554">One-carbon metabolism</keyword>
<comment type="caution">
    <text evidence="11">Lacks conserved residue(s) required for the propagation of feature annotation.</text>
</comment>
<sequence length="497" mass="53296">MTTIMKAKEAADQVYASIRARVEELRMNGLAPSMATILVEGDPASAYYAQAKQRIADKLGVAFSLHSFEPNVEEKEILELISRLNKDSSVHGIMLELPLPKHLSASTIEKAISPLKDVDGVTPDNKLATVTGAEGLYPATPQACIRLAKHFGHTLAGKNVTLVGRGQTVGLPLFHLLQRENATVTVCHSRTPDIAKHLQHAEIAFVAVGRPNVVTPDMVHEGLVIIDAGINEVEGGKIVGDVSAEVSSHVAGISPVPGGVGTLTTAILYENLLKAIDLQCKELDSEKDSGPVSWDSSIHLFLQQAGSSNPTPGGGSVAALIAALGASMTSMVGNLTKGEKFASIQQQVAGVIRTMNHLTEQCEELLHADIRSFNQYMDALKLPKRTDEEKLLRSEAIQKAAIRAIEVPLRLMEICRTGMSSTYSIAETSNKNVISDLGIGAILFEAAAQSALLTIEINLGSLKDQEMKQQYEDKVRLLSGEIGELKSKALVVVRGRI</sequence>
<evidence type="ECO:0000256" key="4">
    <source>
        <dbReference type="ARBA" id="ARBA00022755"/>
    </source>
</evidence>
<evidence type="ECO:0000313" key="16">
    <source>
        <dbReference type="Proteomes" id="UP001157114"/>
    </source>
</evidence>
<dbReference type="Gene3D" id="3.40.50.720">
    <property type="entry name" value="NAD(P)-binding Rossmann-like Domain"/>
    <property type="match status" value="1"/>
</dbReference>
<evidence type="ECO:0000256" key="3">
    <source>
        <dbReference type="ARBA" id="ARBA00022605"/>
    </source>
</evidence>
<keyword evidence="10 11" id="KW-0511">Multifunctional enzyme</keyword>
<evidence type="ECO:0000256" key="11">
    <source>
        <dbReference type="HAMAP-Rule" id="MF_01576"/>
    </source>
</evidence>
<keyword evidence="3 11" id="KW-0028">Amino-acid biosynthesis</keyword>
<feature type="binding site" evidence="11">
    <location>
        <begin position="164"/>
        <end position="166"/>
    </location>
    <ligand>
        <name>NADP(+)</name>
        <dbReference type="ChEBI" id="CHEBI:58349"/>
    </ligand>
</feature>
<reference evidence="15 16" key="1">
    <citation type="submission" date="2023-03" db="EMBL/GenBank/DDBJ databases">
        <title>Draft genome sequence of the bacteria which degrade cell wall of Tricholomamatutake.</title>
        <authorList>
            <person name="Konishi Y."/>
            <person name="Fukuta Y."/>
            <person name="Shirasaka N."/>
        </authorList>
    </citation>
    <scope>NUCLEOTIDE SEQUENCE [LARGE SCALE GENOMIC DNA]</scope>
    <source>
        <strain evidence="16">mu1</strain>
    </source>
</reference>
<evidence type="ECO:0000256" key="6">
    <source>
        <dbReference type="ARBA" id="ARBA00022857"/>
    </source>
</evidence>
<dbReference type="SUPFAM" id="SSF53223">
    <property type="entry name" value="Aminoacid dehydrogenase-like, N-terminal domain"/>
    <property type="match status" value="1"/>
</dbReference>
<evidence type="ECO:0000256" key="8">
    <source>
        <dbReference type="ARBA" id="ARBA00023102"/>
    </source>
</evidence>
<dbReference type="Pfam" id="PF02882">
    <property type="entry name" value="THF_DHG_CYH_C"/>
    <property type="match status" value="1"/>
</dbReference>
<protein>
    <recommendedName>
        <fullName evidence="11">Bifunctional protein FolD</fullName>
    </recommendedName>
    <domain>
        <recommendedName>
            <fullName evidence="11">Methylenetetrahydrofolate dehydrogenase</fullName>
            <ecNumber evidence="11">1.5.1.5</ecNumber>
        </recommendedName>
    </domain>
    <domain>
        <recommendedName>
            <fullName evidence="11">Methenyltetrahydrofolate cyclohydrolase</fullName>
            <ecNumber evidence="11">3.5.4.9</ecNumber>
        </recommendedName>
    </domain>
</protein>
<keyword evidence="5 11" id="KW-0378">Hydrolase</keyword>
<dbReference type="Proteomes" id="UP001157114">
    <property type="component" value="Unassembled WGS sequence"/>
</dbReference>
<keyword evidence="7 11" id="KW-0560">Oxidoreductase</keyword>
<dbReference type="EMBL" id="BSSQ01000001">
    <property type="protein sequence ID" value="GLX65730.1"/>
    <property type="molecule type" value="Genomic_DNA"/>
</dbReference>
<dbReference type="EC" id="3.5.4.9" evidence="11"/>
<accession>A0ABQ6G5J9</accession>
<evidence type="ECO:0000256" key="7">
    <source>
        <dbReference type="ARBA" id="ARBA00023002"/>
    </source>
</evidence>
<dbReference type="PANTHER" id="PTHR48099:SF5">
    <property type="entry name" value="C-1-TETRAHYDROFOLATE SYNTHASE, CYTOPLASMIC"/>
    <property type="match status" value="1"/>
</dbReference>
<dbReference type="PANTHER" id="PTHR48099">
    <property type="entry name" value="C-1-TETRAHYDROFOLATE SYNTHASE, CYTOPLASMIC-RELATED"/>
    <property type="match status" value="1"/>
</dbReference>
<dbReference type="InterPro" id="IPR000672">
    <property type="entry name" value="THF_DH/CycHdrlase"/>
</dbReference>
<evidence type="ECO:0000259" key="12">
    <source>
        <dbReference type="Pfam" id="PF00763"/>
    </source>
</evidence>
<keyword evidence="6 11" id="KW-0521">NADP</keyword>
<proteinExistence type="inferred from homology"/>
<dbReference type="InterPro" id="IPR007044">
    <property type="entry name" value="Cyclodeamin/CycHdrlase"/>
</dbReference>
<keyword evidence="4 11" id="KW-0658">Purine biosynthesis</keyword>
<feature type="domain" description="Tetrahydrofolate dehydrogenase/cyclohydrolase NAD(P)-binding" evidence="13">
    <location>
        <begin position="138"/>
        <end position="277"/>
    </location>
</feature>
<feature type="domain" description="Tetrahydrofolate dehydrogenase/cyclohydrolase catalytic" evidence="12">
    <location>
        <begin position="6"/>
        <end position="119"/>
    </location>
</feature>
<keyword evidence="9 11" id="KW-0486">Methionine biosynthesis</keyword>